<name>A0A1S9P958_9SPHI</name>
<evidence type="ECO:0000313" key="2">
    <source>
        <dbReference type="Proteomes" id="UP000189739"/>
    </source>
</evidence>
<reference evidence="1 2" key="1">
    <citation type="submission" date="2016-07" db="EMBL/GenBank/DDBJ databases">
        <title>Genomic analysis of zinc-resistant bacterium Mucilaginibacter pedocola TBZ30.</title>
        <authorList>
            <person name="Huang J."/>
            <person name="Tang J."/>
        </authorList>
    </citation>
    <scope>NUCLEOTIDE SEQUENCE [LARGE SCALE GENOMIC DNA]</scope>
    <source>
        <strain evidence="1 2">TBZ30</strain>
    </source>
</reference>
<sequence length="598" mass="64023">MELAVNTSLAHIASLRKRNVWYSVKDGNWEDPSVWMGNAAGRRGMKYPNTNVDDVFINHQVNMSTVNYAYTVGHLYINAQGALKSSNLNVSVIINGNLQCTGTLDFSSNFNTNVVLNGYDNYINNLIAGTSSTITYNAQYTQFILDLPYRNLTTSNTGLRYLTSNTVITGNLTVFNLECDNYDLTVNGITRCAQATSADGVFSKSGPGNLLFVGELSRLGNQANINFSGNPNVEFRGGINMNILNFSTGSGTFTFTTNHQIIDIRIYNGTGTWIAPILIKGAITVTNNVNLSIINTYSTINGDNTESTFINNGQVNLFNITGAHIMSTGLFINNATSLIGFLFNGDFTLPNYTYNSVTTAGTGTKILGKNTSMTGTLTFNGDFDCGTYDLTVAGSLFQGNGAGTFYKTGGGNILIGAYFGGGGGASFNADFTLGNPNLEFRGGINVNVHSIKTGTGTWSFTTNNQNIFFGIPNINDLLVAPLLINGAITVTNTGTSNPTWLGTINGTHAASTFDNRATFTYRNAQQPMQTGVLQTNAATNTFVYGLAGPQDITPGIYRNLTLNNSGVKKLLGNVSVQNTYTLTAPATLNPNGFTLTNP</sequence>
<gene>
    <name evidence="1" type="ORF">BC343_16595</name>
</gene>
<organism evidence="1 2">
    <name type="scientific">Mucilaginibacter pedocola</name>
    <dbReference type="NCBI Taxonomy" id="1792845"/>
    <lineage>
        <taxon>Bacteria</taxon>
        <taxon>Pseudomonadati</taxon>
        <taxon>Bacteroidota</taxon>
        <taxon>Sphingobacteriia</taxon>
        <taxon>Sphingobacteriales</taxon>
        <taxon>Sphingobacteriaceae</taxon>
        <taxon>Mucilaginibacter</taxon>
    </lineage>
</organism>
<dbReference type="Proteomes" id="UP000189739">
    <property type="component" value="Unassembled WGS sequence"/>
</dbReference>
<dbReference type="STRING" id="1792845.BC343_16595"/>
<dbReference type="OrthoDB" id="791765at2"/>
<keyword evidence="2" id="KW-1185">Reference proteome</keyword>
<evidence type="ECO:0000313" key="1">
    <source>
        <dbReference type="EMBL" id="OOQ57138.1"/>
    </source>
</evidence>
<comment type="caution">
    <text evidence="1">The sequence shown here is derived from an EMBL/GenBank/DDBJ whole genome shotgun (WGS) entry which is preliminary data.</text>
</comment>
<dbReference type="AlphaFoldDB" id="A0A1S9P958"/>
<accession>A0A1S9P958</accession>
<protein>
    <recommendedName>
        <fullName evidence="3">G8 domain-containing protein</fullName>
    </recommendedName>
</protein>
<proteinExistence type="predicted"/>
<dbReference type="EMBL" id="MBTF01000037">
    <property type="protein sequence ID" value="OOQ57138.1"/>
    <property type="molecule type" value="Genomic_DNA"/>
</dbReference>
<evidence type="ECO:0008006" key="3">
    <source>
        <dbReference type="Google" id="ProtNLM"/>
    </source>
</evidence>